<gene>
    <name evidence="8" type="ordered locus">Desti_2762</name>
</gene>
<keyword evidence="7 8" id="KW-0315">Glutamine amidotransferase</keyword>
<dbReference type="Proteomes" id="UP000006055">
    <property type="component" value="Chromosome"/>
</dbReference>
<dbReference type="Pfam" id="PF13507">
    <property type="entry name" value="GATase_5"/>
    <property type="match status" value="1"/>
</dbReference>
<sequence>MNLTALVPTGHGINCENETRRALELAGFNTIDLVHLNFLARGQVDPAAYNLIVFPGGFLDGDDLGAAQACANRIRHSRINGGRLIDRFMEFIFRGGLLLGICNGFQLITKLGLLPAIGGAYGTRDVTLTANDSGRFEDRWVYLSVDSDSPCVFTRGLKRLYLPVRHGEGKIISRSEAVSSDLVNQHQAVLRYCSQDSDGPTMQYPENPNGSELAIAGLCDTTGRIFGLMPHPECFVHRTNHPRWTREELPEEGDGLAVFKNAATFLREA</sequence>
<evidence type="ECO:0000256" key="7">
    <source>
        <dbReference type="ARBA" id="ARBA00022962"/>
    </source>
</evidence>
<dbReference type="SMART" id="SM01211">
    <property type="entry name" value="GATase_5"/>
    <property type="match status" value="1"/>
</dbReference>
<dbReference type="RefSeq" id="WP_014810577.1">
    <property type="nucleotide sequence ID" value="NC_018025.1"/>
</dbReference>
<dbReference type="EMBL" id="CP003360">
    <property type="protein sequence ID" value="AFM25438.1"/>
    <property type="molecule type" value="Genomic_DNA"/>
</dbReference>
<dbReference type="PATRIC" id="fig|706587.4.peg.3151"/>
<dbReference type="KEGG" id="dti:Desti_2762"/>
<dbReference type="eggNOG" id="COG0047">
    <property type="taxonomic scope" value="Bacteria"/>
</dbReference>
<dbReference type="GO" id="GO:0016740">
    <property type="term" value="F:transferase activity"/>
    <property type="evidence" value="ECO:0007669"/>
    <property type="project" value="UniProtKB-KW"/>
</dbReference>
<dbReference type="PANTHER" id="PTHR10099">
    <property type="entry name" value="PHOSPHORIBOSYLFORMYLGLYCINAMIDINE SYNTHASE"/>
    <property type="match status" value="1"/>
</dbReference>
<keyword evidence="3" id="KW-0547">Nucleotide-binding</keyword>
<dbReference type="Gene3D" id="3.40.50.880">
    <property type="match status" value="1"/>
</dbReference>
<proteinExistence type="predicted"/>
<evidence type="ECO:0000256" key="1">
    <source>
        <dbReference type="ARBA" id="ARBA00022490"/>
    </source>
</evidence>
<dbReference type="InterPro" id="IPR010075">
    <property type="entry name" value="PRibForGlyAmidine_synth_PurQ"/>
</dbReference>
<dbReference type="STRING" id="706587.Desti_2762"/>
<evidence type="ECO:0000256" key="4">
    <source>
        <dbReference type="ARBA" id="ARBA00022755"/>
    </source>
</evidence>
<keyword evidence="1" id="KW-0963">Cytoplasm</keyword>
<keyword evidence="5" id="KW-0378">Hydrolase</keyword>
<dbReference type="GO" id="GO:0016787">
    <property type="term" value="F:hydrolase activity"/>
    <property type="evidence" value="ECO:0007669"/>
    <property type="project" value="UniProtKB-KW"/>
</dbReference>
<evidence type="ECO:0000313" key="8">
    <source>
        <dbReference type="EMBL" id="AFM25438.1"/>
    </source>
</evidence>
<dbReference type="PANTHER" id="PTHR10099:SF1">
    <property type="entry name" value="PHOSPHORIBOSYLFORMYLGLYCINAMIDINE SYNTHASE"/>
    <property type="match status" value="1"/>
</dbReference>
<organism evidence="8 9">
    <name type="scientific">Desulfomonile tiedjei (strain ATCC 49306 / DSM 6799 / DCB-1)</name>
    <dbReference type="NCBI Taxonomy" id="706587"/>
    <lineage>
        <taxon>Bacteria</taxon>
        <taxon>Pseudomonadati</taxon>
        <taxon>Thermodesulfobacteriota</taxon>
        <taxon>Desulfomonilia</taxon>
        <taxon>Desulfomonilales</taxon>
        <taxon>Desulfomonilaceae</taxon>
        <taxon>Desulfomonile</taxon>
    </lineage>
</organism>
<dbReference type="SUPFAM" id="SSF52317">
    <property type="entry name" value="Class I glutamine amidotransferase-like"/>
    <property type="match status" value="1"/>
</dbReference>
<keyword evidence="8" id="KW-0808">Transferase</keyword>
<dbReference type="GO" id="GO:0006189">
    <property type="term" value="P:'de novo' IMP biosynthetic process"/>
    <property type="evidence" value="ECO:0007669"/>
    <property type="project" value="InterPro"/>
</dbReference>
<keyword evidence="2 8" id="KW-0436">Ligase</keyword>
<protein>
    <submittedName>
        <fullName evidence="8">Phosphoribosylformylglycinamidine (FGAM) synthase, glutamine amidotransferase domain protein</fullName>
        <ecNumber evidence="8">6.3.5.3</ecNumber>
    </submittedName>
</protein>
<evidence type="ECO:0000256" key="2">
    <source>
        <dbReference type="ARBA" id="ARBA00022598"/>
    </source>
</evidence>
<evidence type="ECO:0000313" key="9">
    <source>
        <dbReference type="Proteomes" id="UP000006055"/>
    </source>
</evidence>
<keyword evidence="9" id="KW-1185">Reference proteome</keyword>
<keyword evidence="6" id="KW-0067">ATP-binding</keyword>
<evidence type="ECO:0000256" key="3">
    <source>
        <dbReference type="ARBA" id="ARBA00022741"/>
    </source>
</evidence>
<dbReference type="OrthoDB" id="9804441at2"/>
<dbReference type="InterPro" id="IPR029062">
    <property type="entry name" value="Class_I_gatase-like"/>
</dbReference>
<evidence type="ECO:0000256" key="5">
    <source>
        <dbReference type="ARBA" id="ARBA00022801"/>
    </source>
</evidence>
<dbReference type="GO" id="GO:0004642">
    <property type="term" value="F:phosphoribosylformylglycinamidine synthase activity"/>
    <property type="evidence" value="ECO:0007669"/>
    <property type="project" value="UniProtKB-EC"/>
</dbReference>
<dbReference type="GO" id="GO:0005737">
    <property type="term" value="C:cytoplasm"/>
    <property type="evidence" value="ECO:0007669"/>
    <property type="project" value="TreeGrafter"/>
</dbReference>
<dbReference type="PIRSF" id="PIRSF001586">
    <property type="entry name" value="FGAM_synth_I"/>
    <property type="match status" value="1"/>
</dbReference>
<dbReference type="HOGENOM" id="CLU_001031_3_0_7"/>
<dbReference type="GO" id="GO:0005524">
    <property type="term" value="F:ATP binding"/>
    <property type="evidence" value="ECO:0007669"/>
    <property type="project" value="UniProtKB-KW"/>
</dbReference>
<accession>I4C797</accession>
<reference evidence="9" key="1">
    <citation type="submission" date="2012-06" db="EMBL/GenBank/DDBJ databases">
        <title>Complete sequence of chromosome of Desulfomonile tiedjei DSM 6799.</title>
        <authorList>
            <person name="Lucas S."/>
            <person name="Copeland A."/>
            <person name="Lapidus A."/>
            <person name="Glavina del Rio T."/>
            <person name="Dalin E."/>
            <person name="Tice H."/>
            <person name="Bruce D."/>
            <person name="Goodwin L."/>
            <person name="Pitluck S."/>
            <person name="Peters L."/>
            <person name="Ovchinnikova G."/>
            <person name="Zeytun A."/>
            <person name="Lu M."/>
            <person name="Kyrpides N."/>
            <person name="Mavromatis K."/>
            <person name="Ivanova N."/>
            <person name="Brettin T."/>
            <person name="Detter J.C."/>
            <person name="Han C."/>
            <person name="Larimer F."/>
            <person name="Land M."/>
            <person name="Hauser L."/>
            <person name="Markowitz V."/>
            <person name="Cheng J.-F."/>
            <person name="Hugenholtz P."/>
            <person name="Woyke T."/>
            <person name="Wu D."/>
            <person name="Spring S."/>
            <person name="Schroeder M."/>
            <person name="Brambilla E."/>
            <person name="Klenk H.-P."/>
            <person name="Eisen J.A."/>
        </authorList>
    </citation>
    <scope>NUCLEOTIDE SEQUENCE [LARGE SCALE GENOMIC DNA]</scope>
    <source>
        <strain evidence="9">ATCC 49306 / DSM 6799 / DCB-1</strain>
    </source>
</reference>
<name>I4C797_DESTA</name>
<dbReference type="EC" id="6.3.5.3" evidence="8"/>
<dbReference type="AlphaFoldDB" id="I4C797"/>
<evidence type="ECO:0000256" key="6">
    <source>
        <dbReference type="ARBA" id="ARBA00022840"/>
    </source>
</evidence>
<keyword evidence="4" id="KW-0658">Purine biosynthesis</keyword>